<dbReference type="AlphaFoldDB" id="U6MAA9"/>
<feature type="region of interest" description="Disordered" evidence="1">
    <location>
        <begin position="1"/>
        <end position="32"/>
    </location>
</feature>
<evidence type="ECO:0000313" key="3">
    <source>
        <dbReference type="Proteomes" id="UP000030763"/>
    </source>
</evidence>
<proteinExistence type="predicted"/>
<evidence type="ECO:0000313" key="2">
    <source>
        <dbReference type="EMBL" id="CDJ60981.1"/>
    </source>
</evidence>
<dbReference type="RefSeq" id="XP_013337631.1">
    <property type="nucleotide sequence ID" value="XM_013482177.1"/>
</dbReference>
<reference evidence="2" key="1">
    <citation type="submission" date="2013-10" db="EMBL/GenBank/DDBJ databases">
        <title>Genomic analysis of the causative agents of coccidiosis in chickens.</title>
        <authorList>
            <person name="Reid A.J."/>
            <person name="Blake D."/>
            <person name="Billington K."/>
            <person name="Browne H."/>
            <person name="Dunn M."/>
            <person name="Hung S."/>
            <person name="Kawahara F."/>
            <person name="Miranda-Saavedra D."/>
            <person name="Mourier T."/>
            <person name="Nagra H."/>
            <person name="Otto T.D."/>
            <person name="Rawlings N."/>
            <person name="Sanchez A."/>
            <person name="Sanders M."/>
            <person name="Subramaniam C."/>
            <person name="Tay Y."/>
            <person name="Dear P."/>
            <person name="Doerig C."/>
            <person name="Gruber A."/>
            <person name="Parkinson J."/>
            <person name="Shirley M."/>
            <person name="Wan K.L."/>
            <person name="Berriman M."/>
            <person name="Tomley F."/>
            <person name="Pain A."/>
        </authorList>
    </citation>
    <scope>NUCLEOTIDE SEQUENCE [LARGE SCALE GENOMIC DNA]</scope>
    <source>
        <strain evidence="2">Weybridge</strain>
    </source>
</reference>
<evidence type="ECO:0008006" key="4">
    <source>
        <dbReference type="Google" id="ProtNLM"/>
    </source>
</evidence>
<organism evidence="2 3">
    <name type="scientific">Eimeria maxima</name>
    <name type="common">Coccidian parasite</name>
    <dbReference type="NCBI Taxonomy" id="5804"/>
    <lineage>
        <taxon>Eukaryota</taxon>
        <taxon>Sar</taxon>
        <taxon>Alveolata</taxon>
        <taxon>Apicomplexa</taxon>
        <taxon>Conoidasida</taxon>
        <taxon>Coccidia</taxon>
        <taxon>Eucoccidiorida</taxon>
        <taxon>Eimeriorina</taxon>
        <taxon>Eimeriidae</taxon>
        <taxon>Eimeria</taxon>
    </lineage>
</organism>
<gene>
    <name evidence="2" type="ORF">EMWEY_00036790</name>
</gene>
<reference evidence="2" key="2">
    <citation type="submission" date="2013-10" db="EMBL/GenBank/DDBJ databases">
        <authorList>
            <person name="Aslett M."/>
        </authorList>
    </citation>
    <scope>NUCLEOTIDE SEQUENCE [LARGE SCALE GENOMIC DNA]</scope>
    <source>
        <strain evidence="2">Weybridge</strain>
    </source>
</reference>
<accession>U6MAA9</accession>
<sequence length="187" mass="21943">MPVEREARRASPVRTSLPPTYTPHKSTEPPQVVAPMKPVAGMHLIKEQAKEIARLRRDLAQMQNNLLKKSLPRPWPVEGPIIIFKREDSMESFLPLKEYRFAEMELPTARWGDLLGEYLEWEALQFWAHLRQTDMDITNWYLMRRELVQRFCLTDRAVLIRQMVANKWTVDHRAHVVNFSKIVAKGA</sequence>
<name>U6MAA9_EIMMA</name>
<dbReference type="EMBL" id="HG721972">
    <property type="protein sequence ID" value="CDJ60981.1"/>
    <property type="molecule type" value="Genomic_DNA"/>
</dbReference>
<dbReference type="Proteomes" id="UP000030763">
    <property type="component" value="Unassembled WGS sequence"/>
</dbReference>
<dbReference type="GeneID" id="25337665"/>
<keyword evidence="3" id="KW-1185">Reference proteome</keyword>
<dbReference type="OrthoDB" id="345629at2759"/>
<protein>
    <recommendedName>
        <fullName evidence="4">Retrotransposon gag domain-containing protein</fullName>
    </recommendedName>
</protein>
<evidence type="ECO:0000256" key="1">
    <source>
        <dbReference type="SAM" id="MobiDB-lite"/>
    </source>
</evidence>
<dbReference type="VEuPathDB" id="ToxoDB:EMWEY_00036790"/>